<organism evidence="2 3">
    <name type="scientific">Ensete ventricosum</name>
    <name type="common">Abyssinian banana</name>
    <name type="synonym">Musa ensete</name>
    <dbReference type="NCBI Taxonomy" id="4639"/>
    <lineage>
        <taxon>Eukaryota</taxon>
        <taxon>Viridiplantae</taxon>
        <taxon>Streptophyta</taxon>
        <taxon>Embryophyta</taxon>
        <taxon>Tracheophyta</taxon>
        <taxon>Spermatophyta</taxon>
        <taxon>Magnoliopsida</taxon>
        <taxon>Liliopsida</taxon>
        <taxon>Zingiberales</taxon>
        <taxon>Musaceae</taxon>
        <taxon>Ensete</taxon>
    </lineage>
</organism>
<dbReference type="Proteomes" id="UP000287651">
    <property type="component" value="Unassembled WGS sequence"/>
</dbReference>
<keyword evidence="1" id="KW-0175">Coiled coil</keyword>
<evidence type="ECO:0000313" key="2">
    <source>
        <dbReference type="EMBL" id="RRT57180.1"/>
    </source>
</evidence>
<evidence type="ECO:0000313" key="3">
    <source>
        <dbReference type="Proteomes" id="UP000287651"/>
    </source>
</evidence>
<name>A0A426YZL5_ENSVE</name>
<dbReference type="EMBL" id="AMZH03009287">
    <property type="protein sequence ID" value="RRT57180.1"/>
    <property type="molecule type" value="Genomic_DNA"/>
</dbReference>
<protein>
    <submittedName>
        <fullName evidence="2">Uncharacterized protein</fullName>
    </submittedName>
</protein>
<gene>
    <name evidence="2" type="ORF">B296_00018890</name>
</gene>
<comment type="caution">
    <text evidence="2">The sequence shown here is derived from an EMBL/GenBank/DDBJ whole genome shotgun (WGS) entry which is preliminary data.</text>
</comment>
<reference evidence="2 3" key="1">
    <citation type="journal article" date="2014" name="Agronomy (Basel)">
        <title>A Draft Genome Sequence for Ensete ventricosum, the Drought-Tolerant Tree Against Hunger.</title>
        <authorList>
            <person name="Harrison J."/>
            <person name="Moore K.A."/>
            <person name="Paszkiewicz K."/>
            <person name="Jones T."/>
            <person name="Grant M."/>
            <person name="Ambacheew D."/>
            <person name="Muzemil S."/>
            <person name="Studholme D.J."/>
        </authorList>
    </citation>
    <scope>NUCLEOTIDE SEQUENCE [LARGE SCALE GENOMIC DNA]</scope>
</reference>
<evidence type="ECO:0000256" key="1">
    <source>
        <dbReference type="SAM" id="Coils"/>
    </source>
</evidence>
<sequence>MRTGGCGVSSHSILLFDRSSTVAVVARVRISSKHTLLLFVYDSLTYQSYDWPYNGWVSSQVEQAPSGAPNGKKSHKERLITVNTLLDVLKASLEELYQGQRRLLGVESSLEKAESRIEKVESLIDQLTEDTKDFV</sequence>
<dbReference type="AlphaFoldDB" id="A0A426YZL5"/>
<accession>A0A426YZL5</accession>
<feature type="coiled-coil region" evidence="1">
    <location>
        <begin position="103"/>
        <end position="130"/>
    </location>
</feature>
<proteinExistence type="predicted"/>